<organism evidence="1 2">
    <name type="scientific">Thermoproteus sp. AZ2</name>
    <dbReference type="NCBI Taxonomy" id="1609232"/>
    <lineage>
        <taxon>Archaea</taxon>
        <taxon>Thermoproteota</taxon>
        <taxon>Thermoprotei</taxon>
        <taxon>Thermoproteales</taxon>
        <taxon>Thermoproteaceae</taxon>
        <taxon>Thermoproteus</taxon>
    </lineage>
</organism>
<dbReference type="Proteomes" id="UP000033636">
    <property type="component" value="Unassembled WGS sequence"/>
</dbReference>
<dbReference type="EMBL" id="JZWT02000009">
    <property type="protein sequence ID" value="MFB6490487.1"/>
    <property type="molecule type" value="Genomic_DNA"/>
</dbReference>
<protein>
    <submittedName>
        <fullName evidence="1">Glycosyltransferase</fullName>
        <ecNumber evidence="1">2.4.-.-</ecNumber>
    </submittedName>
</protein>
<evidence type="ECO:0000313" key="2">
    <source>
        <dbReference type="Proteomes" id="UP000033636"/>
    </source>
</evidence>
<keyword evidence="1" id="KW-0808">Transferase</keyword>
<gene>
    <name evidence="1" type="ORF">TU35_004415</name>
</gene>
<name>A0ACC6V0B4_9CREN</name>
<comment type="caution">
    <text evidence="1">The sequence shown here is derived from an EMBL/GenBank/DDBJ whole genome shotgun (WGS) entry which is preliminary data.</text>
</comment>
<proteinExistence type="predicted"/>
<accession>A0ACC6V0B4</accession>
<dbReference type="EC" id="2.4.-.-" evidence="1"/>
<sequence>MPPPELTAIYSIYAALLSLNILLGLMYIRYLRASLRWSGGRAQPRGPDPRPISFIIPVKGEPIDVIQSALTRFLDLDYPRESFEVLIVSDDEEGAFRRIKAVVEAFSKEFGISVRALRRVGGGRYKGSALNWAAARAKYDVLVFIDVDTRLPRDAAWRASQVDDNTILFLGWDGYISLYTRLGKILRFIYRYILLYGAYLGRALAGGAVLALGSGIALSKRLLDRLGGFCDCVADDYDISLRALAAGARIVYDEGQPVLVEIPAIYAAFRRQYARWVFDSAYVIRKHIVRLMKSRLPLRVKLGVVLDLLQHPLLITTTIIMPIVGLAAAYTGYLIPPLPITALEVAVAAVALAISWHVAVLARREGYGVLEALSSLALSGLVLLLMDVVAFAYMALGFVSDTITWRVTPKGESQRTYREALWPELAYTAVVAGVFMWALAFRLWYLASSAAALLAVLGYGLRTISPSA</sequence>
<keyword evidence="1" id="KW-0328">Glycosyltransferase</keyword>
<evidence type="ECO:0000313" key="1">
    <source>
        <dbReference type="EMBL" id="MFB6490487.1"/>
    </source>
</evidence>
<reference evidence="1" key="1">
    <citation type="submission" date="2024-07" db="EMBL/GenBank/DDBJ databases">
        <title>Metagenome and Metagenome-Assembled Genomes of Archaea from a hot spring from the geothermal field of Los Azufres, Mexico.</title>
        <authorList>
            <person name="Marin-Paredes R."/>
            <person name="Martinez-Romero E."/>
            <person name="Servin-Garciduenas L.E."/>
        </authorList>
    </citation>
    <scope>NUCLEOTIDE SEQUENCE</scope>
</reference>